<dbReference type="EMBL" id="QGQD01000077">
    <property type="protein sequence ID" value="TLC99067.1"/>
    <property type="molecule type" value="Genomic_DNA"/>
</dbReference>
<accession>A0A4V6HRG9</accession>
<sequence>MLSQLSKMKNVLYVFLGNTIYALGITIFILPNQMITGGTTGLALSFHHYFQIPISAFVFCFNAVMFIVGACILGRRFALTTLISTFYYPIILGVFQKIPILGQVTNDRMLSTICGGIMIGFAIGIVIRAGASTGGMDIPPLVLNKKFGLPVSAMLYVFDFTILILQMLFSDSEQIVYGILLVLIYSVVLDKILFMGTSQTQVKIISEKYEEINREILKRLDRGTTFIHAQTGYMQNEQPIILTVISNRELVKLNQLVMEEDPKAFMVISHVNEVRGRGFSAKKIYK</sequence>
<comment type="caution">
    <text evidence="8">The sequence shown here is derived from an EMBL/GenBank/DDBJ whole genome shotgun (WGS) entry which is preliminary data.</text>
</comment>
<dbReference type="AlphaFoldDB" id="A0A4V6HRG9"/>
<keyword evidence="5 6" id="KW-0472">Membrane</keyword>
<evidence type="ECO:0000256" key="4">
    <source>
        <dbReference type="ARBA" id="ARBA00022989"/>
    </source>
</evidence>
<evidence type="ECO:0000256" key="2">
    <source>
        <dbReference type="ARBA" id="ARBA00022475"/>
    </source>
</evidence>
<feature type="transmembrane region" description="Helical" evidence="6">
    <location>
        <begin position="12"/>
        <end position="30"/>
    </location>
</feature>
<dbReference type="Gene3D" id="3.30.70.120">
    <property type="match status" value="1"/>
</dbReference>
<dbReference type="Pfam" id="PF10035">
    <property type="entry name" value="DUF2179"/>
    <property type="match status" value="1"/>
</dbReference>
<dbReference type="Pfam" id="PF02588">
    <property type="entry name" value="YitT_membrane"/>
    <property type="match status" value="1"/>
</dbReference>
<keyword evidence="3 6" id="KW-0812">Transmembrane</keyword>
<evidence type="ECO:0000256" key="6">
    <source>
        <dbReference type="SAM" id="Phobius"/>
    </source>
</evidence>
<protein>
    <recommendedName>
        <fullName evidence="7">DUF2179 domain-containing protein</fullName>
    </recommendedName>
</protein>
<dbReference type="CDD" id="cd16380">
    <property type="entry name" value="YitT_C"/>
    <property type="match status" value="1"/>
</dbReference>
<evidence type="ECO:0000313" key="8">
    <source>
        <dbReference type="EMBL" id="TLC99067.1"/>
    </source>
</evidence>
<keyword evidence="9" id="KW-1185">Reference proteome</keyword>
<keyword evidence="2" id="KW-1003">Cell membrane</keyword>
<reference evidence="8 9" key="1">
    <citation type="journal article" date="2019" name="Anaerobe">
        <title>Detection of Robinsoniella peoriensis in multiple bone samples of a trauma patient.</title>
        <authorList>
            <person name="Schrottner P."/>
            <person name="Hartwich K."/>
            <person name="Bunk B."/>
            <person name="Schober I."/>
            <person name="Helbig S."/>
            <person name="Rudolph W.W."/>
            <person name="Gunzer F."/>
        </authorList>
    </citation>
    <scope>NUCLEOTIDE SEQUENCE [LARGE SCALE GENOMIC DNA]</scope>
    <source>
        <strain evidence="8 9">DSM 106044</strain>
    </source>
</reference>
<dbReference type="InterPro" id="IPR003740">
    <property type="entry name" value="YitT"/>
</dbReference>
<feature type="transmembrane region" description="Helical" evidence="6">
    <location>
        <begin position="147"/>
        <end position="169"/>
    </location>
</feature>
<feature type="transmembrane region" description="Helical" evidence="6">
    <location>
        <begin position="50"/>
        <end position="73"/>
    </location>
</feature>
<dbReference type="PANTHER" id="PTHR33545">
    <property type="entry name" value="UPF0750 MEMBRANE PROTEIN YITT-RELATED"/>
    <property type="match status" value="1"/>
</dbReference>
<feature type="transmembrane region" description="Helical" evidence="6">
    <location>
        <begin position="108"/>
        <end position="127"/>
    </location>
</feature>
<evidence type="ECO:0000313" key="9">
    <source>
        <dbReference type="Proteomes" id="UP000306509"/>
    </source>
</evidence>
<dbReference type="InterPro" id="IPR015867">
    <property type="entry name" value="N-reg_PII/ATP_PRibTrfase_C"/>
</dbReference>
<comment type="subcellular location">
    <subcellularLocation>
        <location evidence="1">Cell membrane</location>
        <topology evidence="1">Multi-pass membrane protein</topology>
    </subcellularLocation>
</comment>
<keyword evidence="4 6" id="KW-1133">Transmembrane helix</keyword>
<dbReference type="PIRSF" id="PIRSF006483">
    <property type="entry name" value="Membrane_protein_YitT"/>
    <property type="match status" value="1"/>
</dbReference>
<dbReference type="GO" id="GO:0005886">
    <property type="term" value="C:plasma membrane"/>
    <property type="evidence" value="ECO:0007669"/>
    <property type="project" value="UniProtKB-SubCell"/>
</dbReference>
<feature type="transmembrane region" description="Helical" evidence="6">
    <location>
        <begin position="175"/>
        <end position="194"/>
    </location>
</feature>
<feature type="transmembrane region" description="Helical" evidence="6">
    <location>
        <begin position="85"/>
        <end position="102"/>
    </location>
</feature>
<name>A0A4V6HRG9_9FIRM</name>
<organism evidence="8 9">
    <name type="scientific">Robinsoniella peoriensis</name>
    <dbReference type="NCBI Taxonomy" id="180332"/>
    <lineage>
        <taxon>Bacteria</taxon>
        <taxon>Bacillati</taxon>
        <taxon>Bacillota</taxon>
        <taxon>Clostridia</taxon>
        <taxon>Lachnospirales</taxon>
        <taxon>Lachnospiraceae</taxon>
        <taxon>Robinsoniella</taxon>
    </lineage>
</organism>
<evidence type="ECO:0000259" key="7">
    <source>
        <dbReference type="Pfam" id="PF10035"/>
    </source>
</evidence>
<feature type="domain" description="DUF2179" evidence="7">
    <location>
        <begin position="222"/>
        <end position="276"/>
    </location>
</feature>
<dbReference type="InterPro" id="IPR019264">
    <property type="entry name" value="DUF2179"/>
</dbReference>
<evidence type="ECO:0000256" key="5">
    <source>
        <dbReference type="ARBA" id="ARBA00023136"/>
    </source>
</evidence>
<evidence type="ECO:0000256" key="1">
    <source>
        <dbReference type="ARBA" id="ARBA00004651"/>
    </source>
</evidence>
<dbReference type="Proteomes" id="UP000306509">
    <property type="component" value="Unassembled WGS sequence"/>
</dbReference>
<dbReference type="InterPro" id="IPR051461">
    <property type="entry name" value="UPF0750_membrane"/>
</dbReference>
<dbReference type="RefSeq" id="WP_044296500.1">
    <property type="nucleotide sequence ID" value="NZ_JBHTNY010000005.1"/>
</dbReference>
<gene>
    <name evidence="8" type="ORF">DSM106044_04048</name>
</gene>
<evidence type="ECO:0000256" key="3">
    <source>
        <dbReference type="ARBA" id="ARBA00022692"/>
    </source>
</evidence>
<proteinExistence type="predicted"/>
<dbReference type="STRING" id="180332.GCA_000797495_01944"/>
<dbReference type="PANTHER" id="PTHR33545:SF9">
    <property type="entry name" value="UPF0750 MEMBRANE PROTEIN YITE"/>
    <property type="match status" value="1"/>
</dbReference>